<dbReference type="SUPFAM" id="SSF52540">
    <property type="entry name" value="P-loop containing nucleoside triphosphate hydrolases"/>
    <property type="match status" value="1"/>
</dbReference>
<dbReference type="GO" id="GO:0001517">
    <property type="term" value="F:N-acetylglucosamine 6-O-sulfotransferase activity"/>
    <property type="evidence" value="ECO:0007669"/>
    <property type="project" value="TreeGrafter"/>
</dbReference>
<dbReference type="GO" id="GO:0006790">
    <property type="term" value="P:sulfur compound metabolic process"/>
    <property type="evidence" value="ECO:0007669"/>
    <property type="project" value="TreeGrafter"/>
</dbReference>
<proteinExistence type="predicted"/>
<organism evidence="2 3">
    <name type="scientific">Paralvinella palmiformis</name>
    <dbReference type="NCBI Taxonomy" id="53620"/>
    <lineage>
        <taxon>Eukaryota</taxon>
        <taxon>Metazoa</taxon>
        <taxon>Spiralia</taxon>
        <taxon>Lophotrochozoa</taxon>
        <taxon>Annelida</taxon>
        <taxon>Polychaeta</taxon>
        <taxon>Sedentaria</taxon>
        <taxon>Canalipalpata</taxon>
        <taxon>Terebellida</taxon>
        <taxon>Terebelliformia</taxon>
        <taxon>Alvinellidae</taxon>
        <taxon>Paralvinella</taxon>
    </lineage>
</organism>
<dbReference type="Gene3D" id="3.40.50.300">
    <property type="entry name" value="P-loop containing nucleotide triphosphate hydrolases"/>
    <property type="match status" value="1"/>
</dbReference>
<accession>A0AAD9J598</accession>
<keyword evidence="3" id="KW-1185">Reference proteome</keyword>
<comment type="caution">
    <text evidence="2">The sequence shown here is derived from an EMBL/GenBank/DDBJ whole genome shotgun (WGS) entry which is preliminary data.</text>
</comment>
<dbReference type="PANTHER" id="PTHR10704:SF44">
    <property type="entry name" value="LD35051P-RELATED"/>
    <property type="match status" value="1"/>
</dbReference>
<dbReference type="GO" id="GO:0006044">
    <property type="term" value="P:N-acetylglucosamine metabolic process"/>
    <property type="evidence" value="ECO:0007669"/>
    <property type="project" value="TreeGrafter"/>
</dbReference>
<sequence>MSSTASPEAPIIVIILTYQRSGSTFFGQIFNRNPKAFYAYEPLDGLYSAIYGTAQGYNAPSDIVQSWNGTQRMIPDLEIRSSAAVLDNLLTCKHDTLPTEIITNIFWVRFRSEHLTVSDYLECLINHKISYNNCRSKIKLCKTWLGQNNSKQLRCRDQLWKDTSPNTKPTTREFKAYNKCMNNIRQKASPCFPKLTEACISADIRSTKVVRLSMRAVEVLLKQYPKRLKVLHLLRNPKAVVLSRMKYKSVRGHFAGKNKTAEAITLCRVIQEDLVIRHRLEHEYPDVFYQIIYEEFAKDPVGVTRNVYKHIGKPLPELVEQFVLSKTFQNNMGPVKGLTKTETRQIDSVCSELYYNVPYKWQ</sequence>
<dbReference type="InterPro" id="IPR027417">
    <property type="entry name" value="P-loop_NTPase"/>
</dbReference>
<dbReference type="Proteomes" id="UP001208570">
    <property type="component" value="Unassembled WGS sequence"/>
</dbReference>
<name>A0AAD9J598_9ANNE</name>
<dbReference type="InterPro" id="IPR051135">
    <property type="entry name" value="Gal/GlcNAc/GalNAc_ST"/>
</dbReference>
<evidence type="ECO:0000313" key="2">
    <source>
        <dbReference type="EMBL" id="KAK2146911.1"/>
    </source>
</evidence>
<dbReference type="PANTHER" id="PTHR10704">
    <property type="entry name" value="CARBOHYDRATE SULFOTRANSFERASE"/>
    <property type="match status" value="1"/>
</dbReference>
<dbReference type="EMBL" id="JAODUP010000579">
    <property type="protein sequence ID" value="KAK2146911.1"/>
    <property type="molecule type" value="Genomic_DNA"/>
</dbReference>
<gene>
    <name evidence="2" type="ORF">LSH36_579g03024</name>
</gene>
<dbReference type="InterPro" id="IPR000863">
    <property type="entry name" value="Sulfotransferase_dom"/>
</dbReference>
<dbReference type="Pfam" id="PF00685">
    <property type="entry name" value="Sulfotransfer_1"/>
    <property type="match status" value="1"/>
</dbReference>
<evidence type="ECO:0000259" key="1">
    <source>
        <dbReference type="Pfam" id="PF00685"/>
    </source>
</evidence>
<reference evidence="2" key="1">
    <citation type="journal article" date="2023" name="Mol. Biol. Evol.">
        <title>Third-Generation Sequencing Reveals the Adaptive Role of the Epigenome in Three Deep-Sea Polychaetes.</title>
        <authorList>
            <person name="Perez M."/>
            <person name="Aroh O."/>
            <person name="Sun Y."/>
            <person name="Lan Y."/>
            <person name="Juniper S.K."/>
            <person name="Young C.R."/>
            <person name="Angers B."/>
            <person name="Qian P.Y."/>
        </authorList>
    </citation>
    <scope>NUCLEOTIDE SEQUENCE</scope>
    <source>
        <strain evidence="2">P08H-3</strain>
    </source>
</reference>
<feature type="domain" description="Sulfotransferase" evidence="1">
    <location>
        <begin position="13"/>
        <end position="332"/>
    </location>
</feature>
<evidence type="ECO:0000313" key="3">
    <source>
        <dbReference type="Proteomes" id="UP001208570"/>
    </source>
</evidence>
<protein>
    <recommendedName>
        <fullName evidence="1">Sulfotransferase domain-containing protein</fullName>
    </recommendedName>
</protein>
<dbReference type="AlphaFoldDB" id="A0AAD9J598"/>